<feature type="compositionally biased region" description="Low complexity" evidence="1">
    <location>
        <begin position="8"/>
        <end position="20"/>
    </location>
</feature>
<sequence length="384" mass="41166">MSRQSDYSSSASTPAMPTSTQDDRRALMEPSKALQGLGQASPAEPRLTDQEREVLASVTRKIRRWRNVGVLGGGIFAGILVTRRKFSPIARLFGIGAGMGIGGVAVAPFAAIGSRDEINSLMSQEHFRETLKEAMKRGEDPLKLLNRSNNPAQAAGEGMDASSEAQFGYGATSGAPQGDNAFAPQARPSHSAPSSSNDQPRTTAAPLPPTFNTPSAFGSNDRVSSASDYTLSSSSSSNPTSFDSSLSEPQSGLRDPPQQQQQHQSRWAALRNEKTSPESSWEKIRQESGRRDMPREVRGSTSPGSQSAQQSDPFAAHGTARDKYQRAGVSQLEGQASGDAGAPGSVIAAGEDEGARQRERYRREFEMGMERERRGVQGSTINYN</sequence>
<protein>
    <submittedName>
        <fullName evidence="3">Uncharacterized protein</fullName>
    </submittedName>
</protein>
<evidence type="ECO:0000256" key="2">
    <source>
        <dbReference type="SAM" id="Phobius"/>
    </source>
</evidence>
<feature type="region of interest" description="Disordered" evidence="1">
    <location>
        <begin position="139"/>
        <end position="384"/>
    </location>
</feature>
<feature type="transmembrane region" description="Helical" evidence="2">
    <location>
        <begin position="89"/>
        <end position="112"/>
    </location>
</feature>
<dbReference type="OrthoDB" id="10357758at2759"/>
<dbReference type="Proteomes" id="UP000054845">
    <property type="component" value="Unassembled WGS sequence"/>
</dbReference>
<reference evidence="3 4" key="1">
    <citation type="submission" date="2014-09" db="EMBL/GenBank/DDBJ databases">
        <authorList>
            <person name="Magalhaes I.L.F."/>
            <person name="Oliveira U."/>
            <person name="Santos F.R."/>
            <person name="Vidigal T.H.D.A."/>
            <person name="Brescovit A.D."/>
            <person name="Santos A.J."/>
        </authorList>
    </citation>
    <scope>NUCLEOTIDE SEQUENCE [LARGE SCALE GENOMIC DNA]</scope>
</reference>
<keyword evidence="2" id="KW-1133">Transmembrane helix</keyword>
<feature type="compositionally biased region" description="Polar residues" evidence="1">
    <location>
        <begin position="212"/>
        <end position="223"/>
    </location>
</feature>
<feature type="compositionally biased region" description="Polar residues" evidence="1">
    <location>
        <begin position="191"/>
        <end position="202"/>
    </location>
</feature>
<proteinExistence type="predicted"/>
<dbReference type="AlphaFoldDB" id="A0A0N7LB18"/>
<name>A0A0N7LB18_9BASI</name>
<feature type="compositionally biased region" description="Basic and acidic residues" evidence="1">
    <location>
        <begin position="353"/>
        <end position="375"/>
    </location>
</feature>
<keyword evidence="2" id="KW-0812">Transmembrane</keyword>
<feature type="compositionally biased region" description="Polar residues" evidence="1">
    <location>
        <begin position="299"/>
        <end position="312"/>
    </location>
</feature>
<feature type="compositionally biased region" description="Basic and acidic residues" evidence="1">
    <location>
        <begin position="271"/>
        <end position="298"/>
    </location>
</feature>
<keyword evidence="2" id="KW-0472">Membrane</keyword>
<feature type="compositionally biased region" description="Low complexity" evidence="1">
    <location>
        <begin position="224"/>
        <end position="247"/>
    </location>
</feature>
<evidence type="ECO:0000313" key="3">
    <source>
        <dbReference type="EMBL" id="CEH18146.1"/>
    </source>
</evidence>
<dbReference type="EMBL" id="CCYA01000270">
    <property type="protein sequence ID" value="CEH18146.1"/>
    <property type="molecule type" value="Genomic_DNA"/>
</dbReference>
<feature type="region of interest" description="Disordered" evidence="1">
    <location>
        <begin position="1"/>
        <end position="49"/>
    </location>
</feature>
<evidence type="ECO:0000256" key="1">
    <source>
        <dbReference type="SAM" id="MobiDB-lite"/>
    </source>
</evidence>
<organism evidence="3 4">
    <name type="scientific">Ceraceosorus bombacis</name>
    <dbReference type="NCBI Taxonomy" id="401625"/>
    <lineage>
        <taxon>Eukaryota</taxon>
        <taxon>Fungi</taxon>
        <taxon>Dikarya</taxon>
        <taxon>Basidiomycota</taxon>
        <taxon>Ustilaginomycotina</taxon>
        <taxon>Exobasidiomycetes</taxon>
        <taxon>Ceraceosorales</taxon>
        <taxon>Ceraceosoraceae</taxon>
        <taxon>Ceraceosorus</taxon>
    </lineage>
</organism>
<accession>A0A0N7LB18</accession>
<keyword evidence="4" id="KW-1185">Reference proteome</keyword>
<evidence type="ECO:0000313" key="4">
    <source>
        <dbReference type="Proteomes" id="UP000054845"/>
    </source>
</evidence>